<evidence type="ECO:0008006" key="4">
    <source>
        <dbReference type="Google" id="ProtNLM"/>
    </source>
</evidence>
<organism evidence="2 3">
    <name type="scientific">Fructilactobacillus florum 8D</name>
    <dbReference type="NCBI Taxonomy" id="1221538"/>
    <lineage>
        <taxon>Bacteria</taxon>
        <taxon>Bacillati</taxon>
        <taxon>Bacillota</taxon>
        <taxon>Bacilli</taxon>
        <taxon>Lactobacillales</taxon>
        <taxon>Lactobacillaceae</taxon>
        <taxon>Fructilactobacillus</taxon>
    </lineage>
</organism>
<keyword evidence="1" id="KW-0963">Cytoplasm</keyword>
<keyword evidence="3" id="KW-1185">Reference proteome</keyword>
<proteinExistence type="predicted"/>
<evidence type="ECO:0000256" key="1">
    <source>
        <dbReference type="ARBA" id="ARBA00022490"/>
    </source>
</evidence>
<reference evidence="2 3" key="1">
    <citation type="submission" date="2012-08" db="EMBL/GenBank/DDBJ databases">
        <title>Genome sequencing of Lactobacillus florum 8D.</title>
        <authorList>
            <person name="Kim E.B."/>
            <person name="Marco M.L."/>
        </authorList>
    </citation>
    <scope>NUCLEOTIDE SEQUENCE [LARGE SCALE GENOMIC DNA]</scope>
    <source>
        <strain evidence="2 3">8D</strain>
    </source>
</reference>
<dbReference type="PATRIC" id="fig|1221538.3.peg.1111"/>
<comment type="caution">
    <text evidence="2">The sequence shown here is derived from an EMBL/GenBank/DDBJ whole genome shotgun (WGS) entry which is preliminary data.</text>
</comment>
<evidence type="ECO:0000313" key="3">
    <source>
        <dbReference type="Proteomes" id="UP000019474"/>
    </source>
</evidence>
<dbReference type="InterPro" id="IPR016979">
    <property type="entry name" value="DUF2129"/>
</dbReference>
<dbReference type="EMBL" id="ALXG01000045">
    <property type="protein sequence ID" value="ETO39995.1"/>
    <property type="molecule type" value="Genomic_DNA"/>
</dbReference>
<evidence type="ECO:0000313" key="2">
    <source>
        <dbReference type="EMBL" id="ETO39995.1"/>
    </source>
</evidence>
<dbReference type="AlphaFoldDB" id="W9EG87"/>
<dbReference type="RefSeq" id="WP_035422399.1">
    <property type="nucleotide sequence ID" value="NZ_ALXG01000045.1"/>
</dbReference>
<accession>W9EG87</accession>
<name>W9EG87_9LACO</name>
<gene>
    <name evidence="2" type="ORF">B808_1104</name>
</gene>
<sequence length="90" mass="10173">MSEIPARTELIIGFLNQRSLRQLAKFGDMRYASLKMHYAIMYVNQADEQQQIEKIKQLRGIKSVAVAPTATLAADFAELNQQLSEDSQLS</sequence>
<dbReference type="Proteomes" id="UP000019474">
    <property type="component" value="Unassembled WGS sequence"/>
</dbReference>
<dbReference type="Pfam" id="PF09902">
    <property type="entry name" value="DUF2129"/>
    <property type="match status" value="1"/>
</dbReference>
<protein>
    <recommendedName>
        <fullName evidence="4">DUF2129 domain-containing protein</fullName>
    </recommendedName>
</protein>